<dbReference type="InterPro" id="IPR036291">
    <property type="entry name" value="NAD(P)-bd_dom_sf"/>
</dbReference>
<dbReference type="RefSeq" id="WP_006770156.1">
    <property type="nucleotide sequence ID" value="NC_004369.1"/>
</dbReference>
<dbReference type="STRING" id="196164.gene:10740760"/>
<feature type="domain" description="NAD-dependent epimerase/dehydratase" evidence="2">
    <location>
        <begin position="3"/>
        <end position="182"/>
    </location>
</feature>
<dbReference type="PANTHER" id="PTHR43000">
    <property type="entry name" value="DTDP-D-GLUCOSE 4,6-DEHYDRATASE-RELATED"/>
    <property type="match status" value="1"/>
</dbReference>
<organism evidence="3 4">
    <name type="scientific">Corynebacterium efficiens (strain DSM 44549 / YS-314 / AJ 12310 / JCM 11189 / NBRC 100395)</name>
    <dbReference type="NCBI Taxonomy" id="196164"/>
    <lineage>
        <taxon>Bacteria</taxon>
        <taxon>Bacillati</taxon>
        <taxon>Actinomycetota</taxon>
        <taxon>Actinomycetes</taxon>
        <taxon>Mycobacteriales</taxon>
        <taxon>Corynebacteriaceae</taxon>
        <taxon>Corynebacterium</taxon>
    </lineage>
</organism>
<dbReference type="CDD" id="cd05232">
    <property type="entry name" value="UDP_G4E_4_SDR_e"/>
    <property type="match status" value="1"/>
</dbReference>
<accession>Q8FSM1</accession>
<proteinExistence type="inferred from homology"/>
<evidence type="ECO:0000256" key="1">
    <source>
        <dbReference type="ARBA" id="ARBA00007637"/>
    </source>
</evidence>
<comment type="similarity">
    <text evidence="1">Belongs to the NAD(P)-dependent epimerase/dehydratase family.</text>
</comment>
<sequence length="314" mass="33854">MRVLITGANGFIGRYLVDKLASTHEVIAAVRTDTVFPQGVEVRVIPSIDSQSDWVGLLSDIDVVVHLAARVHVMNESAEDPLSEFREVNALGTSKLAGAAAEQGVKRFVFMSSIKANGEGNSHAPYSDTDVPAPVDPYGVSKWEAEQLVTSVGNETGMEIVILRAPVVYGPGVRGNIKRLSQLVRLGLPLPFGAVNNRRTMLSLQNLGVWVGRAISEASPPERAVLMGDPSPVSTRVLVEELALGMGKRAILLPIPVSLMERVARLIGKEQITQRLFSDLEVRPSFQAFQGIESELAPENQSIQEAGAAFGLRN</sequence>
<dbReference type="EMBL" id="BA000035">
    <property type="protein sequence ID" value="BAC17172.1"/>
    <property type="molecule type" value="Genomic_DNA"/>
</dbReference>
<dbReference type="KEGG" id="cef:CE0362"/>
<dbReference type="HOGENOM" id="CLU_007383_6_1_11"/>
<dbReference type="Gene3D" id="3.40.50.720">
    <property type="entry name" value="NAD(P)-binding Rossmann-like Domain"/>
    <property type="match status" value="1"/>
</dbReference>
<dbReference type="InterPro" id="IPR001509">
    <property type="entry name" value="Epimerase_deHydtase"/>
</dbReference>
<dbReference type="Proteomes" id="UP000001409">
    <property type="component" value="Chromosome"/>
</dbReference>
<dbReference type="AlphaFoldDB" id="Q8FSM1"/>
<name>Q8FSM1_COREF</name>
<evidence type="ECO:0000313" key="4">
    <source>
        <dbReference type="Proteomes" id="UP000001409"/>
    </source>
</evidence>
<evidence type="ECO:0000313" key="3">
    <source>
        <dbReference type="EMBL" id="BAC17172.1"/>
    </source>
</evidence>
<keyword evidence="4" id="KW-1185">Reference proteome</keyword>
<reference evidence="3 4" key="1">
    <citation type="journal article" date="2003" name="Genome Res.">
        <title>Comparative complete genome sequence analysis of the amino acid replacements responsible for the thermostability of Corynebacterium efficiens.</title>
        <authorList>
            <person name="Nishio Y."/>
            <person name="Nakamura Y."/>
            <person name="Kawarabayasi Y."/>
            <person name="Usuda Y."/>
            <person name="Kimura E."/>
            <person name="Sugimoto S."/>
            <person name="Matsui K."/>
            <person name="Yamagishi A."/>
            <person name="Kikuchi H."/>
            <person name="Ikeo K."/>
            <person name="Gojobori T."/>
        </authorList>
    </citation>
    <scope>NUCLEOTIDE SEQUENCE [LARGE SCALE GENOMIC DNA]</scope>
    <source>
        <strain evidence="4">DSM 44549 / YS-314 / AJ 12310 / JCM 11189 / NBRC 100395</strain>
    </source>
</reference>
<dbReference type="Pfam" id="PF01370">
    <property type="entry name" value="Epimerase"/>
    <property type="match status" value="1"/>
</dbReference>
<accession>C8NKB9</accession>
<evidence type="ECO:0000259" key="2">
    <source>
        <dbReference type="Pfam" id="PF01370"/>
    </source>
</evidence>
<dbReference type="eggNOG" id="COG0451">
    <property type="taxonomic scope" value="Bacteria"/>
</dbReference>
<protein>
    <submittedName>
        <fullName evidence="3">Putative UDP-galactose 4-epimerase</fullName>
    </submittedName>
</protein>
<dbReference type="SUPFAM" id="SSF51735">
    <property type="entry name" value="NAD(P)-binding Rossmann-fold domains"/>
    <property type="match status" value="1"/>
</dbReference>
<dbReference type="OrthoDB" id="4248066at2"/>